<name>A0A4D9DWT8_9SAUR</name>
<accession>A0A4D9DWT8</accession>
<keyword evidence="2" id="KW-1185">Reference proteome</keyword>
<dbReference type="Proteomes" id="UP000297703">
    <property type="component" value="Unassembled WGS sequence"/>
</dbReference>
<organism evidence="1 2">
    <name type="scientific">Platysternon megacephalum</name>
    <name type="common">big-headed turtle</name>
    <dbReference type="NCBI Taxonomy" id="55544"/>
    <lineage>
        <taxon>Eukaryota</taxon>
        <taxon>Metazoa</taxon>
        <taxon>Chordata</taxon>
        <taxon>Craniata</taxon>
        <taxon>Vertebrata</taxon>
        <taxon>Euteleostomi</taxon>
        <taxon>Archelosauria</taxon>
        <taxon>Testudinata</taxon>
        <taxon>Testudines</taxon>
        <taxon>Cryptodira</taxon>
        <taxon>Durocryptodira</taxon>
        <taxon>Testudinoidea</taxon>
        <taxon>Platysternidae</taxon>
        <taxon>Platysternon</taxon>
    </lineage>
</organism>
<protein>
    <submittedName>
        <fullName evidence="1">Uncharacterized protein</fullName>
    </submittedName>
</protein>
<reference evidence="1 2" key="2">
    <citation type="submission" date="2019-04" db="EMBL/GenBank/DDBJ databases">
        <title>The genome sequence of big-headed turtle.</title>
        <authorList>
            <person name="Gong S."/>
        </authorList>
    </citation>
    <scope>NUCLEOTIDE SEQUENCE [LARGE SCALE GENOMIC DNA]</scope>
    <source>
        <strain evidence="1">DO16091913</strain>
        <tissue evidence="1">Muscle</tissue>
    </source>
</reference>
<dbReference type="AlphaFoldDB" id="A0A4D9DWT8"/>
<comment type="caution">
    <text evidence="1">The sequence shown here is derived from an EMBL/GenBank/DDBJ whole genome shotgun (WGS) entry which is preliminary data.</text>
</comment>
<evidence type="ECO:0000313" key="2">
    <source>
        <dbReference type="Proteomes" id="UP000297703"/>
    </source>
</evidence>
<evidence type="ECO:0000313" key="1">
    <source>
        <dbReference type="EMBL" id="TFK02441.1"/>
    </source>
</evidence>
<sequence length="102" mass="11077">MNKLASVFERYVTTTKLGHRDPLSLSSNEDSLGLTVDSESLSTDKHGEGQTGISSSCERIVAQGNFGFCLKAHNLQQQVLVGPIICQLTTSLTHLNKQKGRC</sequence>
<reference evidence="1 2" key="1">
    <citation type="submission" date="2019-04" db="EMBL/GenBank/DDBJ databases">
        <title>Draft genome of the big-headed turtle Platysternon megacephalum.</title>
        <authorList>
            <person name="Gong S."/>
        </authorList>
    </citation>
    <scope>NUCLEOTIDE SEQUENCE [LARGE SCALE GENOMIC DNA]</scope>
    <source>
        <strain evidence="1">DO16091913</strain>
        <tissue evidence="1">Muscle</tissue>
    </source>
</reference>
<proteinExistence type="predicted"/>
<gene>
    <name evidence="1" type="ORF">DR999_PMT15262</name>
</gene>
<dbReference type="EMBL" id="QXTE01000189">
    <property type="protein sequence ID" value="TFK02441.1"/>
    <property type="molecule type" value="Genomic_DNA"/>
</dbReference>